<feature type="domain" description="BTB" evidence="4">
    <location>
        <begin position="913"/>
        <end position="984"/>
    </location>
</feature>
<evidence type="ECO:0000313" key="6">
    <source>
        <dbReference type="Proteomes" id="UP000254866"/>
    </source>
</evidence>
<dbReference type="InterPro" id="IPR009091">
    <property type="entry name" value="RCC1/BLIP-II"/>
</dbReference>
<feature type="region of interest" description="Disordered" evidence="3">
    <location>
        <begin position="202"/>
        <end position="233"/>
    </location>
</feature>
<evidence type="ECO:0000313" key="5">
    <source>
        <dbReference type="EMBL" id="RDL36574.1"/>
    </source>
</evidence>
<dbReference type="SMART" id="SM00225">
    <property type="entry name" value="BTB"/>
    <property type="match status" value="1"/>
</dbReference>
<dbReference type="SUPFAM" id="SSF50985">
    <property type="entry name" value="RCC1/BLIP-II"/>
    <property type="match status" value="1"/>
</dbReference>
<dbReference type="PROSITE" id="PS50012">
    <property type="entry name" value="RCC1_3"/>
    <property type="match status" value="3"/>
</dbReference>
<dbReference type="Proteomes" id="UP000254866">
    <property type="component" value="Unassembled WGS sequence"/>
</dbReference>
<feature type="region of interest" description="Disordered" evidence="3">
    <location>
        <begin position="1546"/>
        <end position="1607"/>
    </location>
</feature>
<feature type="compositionally biased region" description="Gly residues" evidence="3">
    <location>
        <begin position="1567"/>
        <end position="1583"/>
    </location>
</feature>
<feature type="repeat" description="RCC1" evidence="2">
    <location>
        <begin position="390"/>
        <end position="450"/>
    </location>
</feature>
<feature type="compositionally biased region" description="Acidic residues" evidence="3">
    <location>
        <begin position="207"/>
        <end position="228"/>
    </location>
</feature>
<gene>
    <name evidence="5" type="ORF">BP5553_05926</name>
</gene>
<dbReference type="OrthoDB" id="1893551at2759"/>
<dbReference type="PROSITE" id="PS50097">
    <property type="entry name" value="BTB"/>
    <property type="match status" value="1"/>
</dbReference>
<dbReference type="PANTHER" id="PTHR22872">
    <property type="entry name" value="BTK-BINDING PROTEIN-RELATED"/>
    <property type="match status" value="1"/>
</dbReference>
<feature type="compositionally biased region" description="Low complexity" evidence="3">
    <location>
        <begin position="1471"/>
        <end position="1484"/>
    </location>
</feature>
<dbReference type="InterPro" id="IPR000210">
    <property type="entry name" value="BTB/POZ_dom"/>
</dbReference>
<proteinExistence type="predicted"/>
<dbReference type="Pfam" id="PF00651">
    <property type="entry name" value="BTB"/>
    <property type="match status" value="1"/>
</dbReference>
<accession>A0A370TM27</accession>
<dbReference type="EMBL" id="NPIC01000004">
    <property type="protein sequence ID" value="RDL36574.1"/>
    <property type="molecule type" value="Genomic_DNA"/>
</dbReference>
<feature type="repeat" description="RCC1" evidence="2">
    <location>
        <begin position="450"/>
        <end position="506"/>
    </location>
</feature>
<evidence type="ECO:0000259" key="4">
    <source>
        <dbReference type="PROSITE" id="PS50097"/>
    </source>
</evidence>
<dbReference type="RefSeq" id="XP_031869230.1">
    <property type="nucleotide sequence ID" value="XM_032014549.1"/>
</dbReference>
<evidence type="ECO:0000256" key="2">
    <source>
        <dbReference type="PROSITE-ProRule" id="PRU00235"/>
    </source>
</evidence>
<feature type="region of interest" description="Disordered" evidence="3">
    <location>
        <begin position="1253"/>
        <end position="1314"/>
    </location>
</feature>
<protein>
    <submittedName>
        <fullName evidence="5">RCC1 protein</fullName>
    </submittedName>
</protein>
<sequence>MSYLLWKYFYDDEIERFRKLLANASHGPQYTSKSYGGGTGGHSLGSMTGSPGTGAFSTSPRVVKNRKVSGNTGNIGQKGANQTVLNRSDINSRDYAGVPLLCRIASSKSESATDFGMALIEHPAIDLYAQDIESGWTALHRALYFGNIALARAIIEKDSRSPGGLEGPIQRASMSVIKVKDREGNSPFDVYNATIARRSLKRRIDLPESDDSSQGEEETIAPGPDDEDSHPKAAIDGDEIFAWGSSKNYNLGFGDEDDRQYPEKVHLKRPDHLLFRFFREYLESIKETDEALYTHLSQINPKAVSDLPTLVSSRPIIVQDVVLSKLHSAILTSDPESNLFMCGFGPGGRLGTGDEVTRFSYVCVEGGLSGRKIVQVALGHSHSLAVDSQGDIFSWGQNHYGVLGYSLPRTTLKDDDPICSTPRQIFGPLKRETIIGVAASAIHSVAHTSTSLFTWGRNEGQLGLMDSDSRSLEVQSVPRKVAASLFKAPIKMVAAINRATIVLLENHTVCVFTNYGYNIVKLPANEGFRNYHLQTTALTTRYDAPSSSITNITAAGDTIAAYSTQSLFTINVRQIDTGSTTSTTNPSKIKDSLTLPQRVWSLRKGHWDGIKSASVTENGSVIICTQAGVVWRRVKRTKVKDAFASAGSFHSKDFKFQRVPGLTKVAAVRSTAYGVYAAIRKDCDVTKTQIGVDEQGLWEDIQSLLCLRDFQASNLPQESSTESLRVPGQVQPEVLPRSLKAGVLGSTDLETDISRHLLGVEDDYDAEITSTTSEVQIPVHGFMLGRSSVLRSALSEFRHTGAAHIPDLLTITSETTSNGARMRVTFQGLDFFTILNLAIYLYTDTVVDVWHFTRRSPQMAFRFRQVRVELMKTAANLQLAKLESAVRLMTTSDRRMDVDMKLALQDPSFFEDADVIIELDGSEMAAHSALLCQRCPFFEGLFHGRAAGQWLAGRRDDDPEAIRIDLKHVHPEAFRLVLLYLYADVGVGLFDDVVAADIDEFSDLVMDVLAVSNELMLDRLSQTCQEVLGRFGESANTFHLKLSPIPIQCVILSPIGVLMGSSWGHSENCSFAQSRDKPANFSAVNIRNVCHLLNAVAPCSVTEFKNSALEYVCLQLESMLENHWLNDLDEGLVLELESLVRANQLACLPFVKSGRAELLLHERHPSLAGDIDEERQRRNRDMAFRAKLKSDDSRFSSPFRVRIGTPDDATTGSPSEEKARGKPRRAQNEPFSPTLRPKNSALDLMFDMEDDGSLPLASSKHATPTTKGDSANLWEDTEPSYDGDAGRSLPHTPASPGLQAFKTNERDVTPTKIWSSPALPSAKLDMRDIMAQASSGRGSNLSMNLSLQKAREEKISQAGLSKPSQKERKKQQQRALEEAASHPQITLDKADGKPASPWLVAPVGPKTSLKDVLEDSKSSLPTHAPKSLESPAATRPLSVRRAASPDTRFAGQSRNVSSGSATKPSRPSAHPSGSRVPSGSSSKSNPIAPHSTAHTSPATRAEPSLQLSMADIIGQQRREQEVIKEAVAKRSLQEIQEEQAFQEWWDQESRRAQQQEAARTKAVAAGSGSGSGRGGKSSSGRGKSGGRGRGGKGRGGGDASPGRGRGG</sequence>
<feature type="region of interest" description="Disordered" evidence="3">
    <location>
        <begin position="1196"/>
        <end position="1238"/>
    </location>
</feature>
<keyword evidence="1" id="KW-0677">Repeat</keyword>
<reference evidence="5 6" key="1">
    <citation type="journal article" date="2018" name="IMA Fungus">
        <title>IMA Genome-F 9: Draft genome sequence of Annulohypoxylon stygium, Aspergillus mulundensis, Berkeleyomyces basicola (syn. Thielaviopsis basicola), Ceratocystis smalleyi, two Cercospora beticola strains, Coleophoma cylindrospora, Fusarium fracticaudum, Phialophora cf. hyalina, and Morchella septimelata.</title>
        <authorList>
            <person name="Wingfield B.D."/>
            <person name="Bills G.F."/>
            <person name="Dong Y."/>
            <person name="Huang W."/>
            <person name="Nel W.J."/>
            <person name="Swalarsk-Parry B.S."/>
            <person name="Vaghefi N."/>
            <person name="Wilken P.M."/>
            <person name="An Z."/>
            <person name="de Beer Z.W."/>
            <person name="De Vos L."/>
            <person name="Chen L."/>
            <person name="Duong T.A."/>
            <person name="Gao Y."/>
            <person name="Hammerbacher A."/>
            <person name="Kikkert J.R."/>
            <person name="Li Y."/>
            <person name="Li H."/>
            <person name="Li K."/>
            <person name="Li Q."/>
            <person name="Liu X."/>
            <person name="Ma X."/>
            <person name="Naidoo K."/>
            <person name="Pethybridge S.J."/>
            <person name="Sun J."/>
            <person name="Steenkamp E.T."/>
            <person name="van der Nest M.A."/>
            <person name="van Wyk S."/>
            <person name="Wingfield M.J."/>
            <person name="Xiong C."/>
            <person name="Yue Q."/>
            <person name="Zhang X."/>
        </authorList>
    </citation>
    <scope>NUCLEOTIDE SEQUENCE [LARGE SCALE GENOMIC DNA]</scope>
    <source>
        <strain evidence="5 6">BP 5553</strain>
    </source>
</reference>
<evidence type="ECO:0000256" key="1">
    <source>
        <dbReference type="ARBA" id="ARBA00022737"/>
    </source>
</evidence>
<dbReference type="Gene3D" id="1.25.40.20">
    <property type="entry name" value="Ankyrin repeat-containing domain"/>
    <property type="match status" value="1"/>
</dbReference>
<dbReference type="Pfam" id="PF13637">
    <property type="entry name" value="Ank_4"/>
    <property type="match status" value="1"/>
</dbReference>
<dbReference type="InterPro" id="IPR000408">
    <property type="entry name" value="Reg_chr_condens"/>
</dbReference>
<dbReference type="SUPFAM" id="SSF54695">
    <property type="entry name" value="POZ domain"/>
    <property type="match status" value="1"/>
</dbReference>
<dbReference type="CDD" id="cd18500">
    <property type="entry name" value="BACK_IBtk"/>
    <property type="match status" value="1"/>
</dbReference>
<feature type="compositionally biased region" description="Polar residues" evidence="3">
    <location>
        <begin position="1333"/>
        <end position="1347"/>
    </location>
</feature>
<dbReference type="Gene3D" id="3.30.710.10">
    <property type="entry name" value="Potassium Channel Kv1.1, Chain A"/>
    <property type="match status" value="1"/>
</dbReference>
<dbReference type="GeneID" id="43598775"/>
<feature type="repeat" description="RCC1" evidence="2">
    <location>
        <begin position="337"/>
        <end position="389"/>
    </location>
</feature>
<name>A0A370TM27_9HELO</name>
<feature type="compositionally biased region" description="Gly residues" evidence="3">
    <location>
        <begin position="1593"/>
        <end position="1607"/>
    </location>
</feature>
<dbReference type="InterPro" id="IPR002110">
    <property type="entry name" value="Ankyrin_rpt"/>
</dbReference>
<dbReference type="InterPro" id="IPR011333">
    <property type="entry name" value="SKP1/BTB/POZ_sf"/>
</dbReference>
<dbReference type="CDD" id="cd18186">
    <property type="entry name" value="BTB_POZ_ZBTB_KLHL-like"/>
    <property type="match status" value="1"/>
</dbReference>
<feature type="compositionally biased region" description="Polar residues" evidence="3">
    <location>
        <begin position="1260"/>
        <end position="1269"/>
    </location>
</feature>
<evidence type="ECO:0000256" key="3">
    <source>
        <dbReference type="SAM" id="MobiDB-lite"/>
    </source>
</evidence>
<keyword evidence="6" id="KW-1185">Reference proteome</keyword>
<dbReference type="InterPro" id="IPR036770">
    <property type="entry name" value="Ankyrin_rpt-contain_sf"/>
</dbReference>
<comment type="caution">
    <text evidence="5">The sequence shown here is derived from an EMBL/GenBank/DDBJ whole genome shotgun (WGS) entry which is preliminary data.</text>
</comment>
<organism evidence="5 6">
    <name type="scientific">Venustampulla echinocandica</name>
    <dbReference type="NCBI Taxonomy" id="2656787"/>
    <lineage>
        <taxon>Eukaryota</taxon>
        <taxon>Fungi</taxon>
        <taxon>Dikarya</taxon>
        <taxon>Ascomycota</taxon>
        <taxon>Pezizomycotina</taxon>
        <taxon>Leotiomycetes</taxon>
        <taxon>Helotiales</taxon>
        <taxon>Pleuroascaceae</taxon>
        <taxon>Venustampulla</taxon>
    </lineage>
</organism>
<dbReference type="Gene3D" id="2.130.10.30">
    <property type="entry name" value="Regulator of chromosome condensation 1/beta-lactamase-inhibitor protein II"/>
    <property type="match status" value="1"/>
</dbReference>
<feature type="region of interest" description="Disordered" evidence="3">
    <location>
        <begin position="1333"/>
        <end position="1519"/>
    </location>
</feature>
<dbReference type="InterPro" id="IPR051625">
    <property type="entry name" value="Signaling_Regulatory_Domain"/>
</dbReference>
<dbReference type="Pfam" id="PF13540">
    <property type="entry name" value="RCC1_2"/>
    <property type="match status" value="1"/>
</dbReference>
<dbReference type="PANTHER" id="PTHR22872:SF2">
    <property type="entry name" value="INHIBITOR OF BRUTON TYROSINE KINASE"/>
    <property type="match status" value="1"/>
</dbReference>
<dbReference type="SUPFAM" id="SSF48403">
    <property type="entry name" value="Ankyrin repeat"/>
    <property type="match status" value="1"/>
</dbReference>
<dbReference type="STRING" id="2656787.A0A370TM27"/>
<feature type="compositionally biased region" description="Basic and acidic residues" evidence="3">
    <location>
        <begin position="1408"/>
        <end position="1417"/>
    </location>
</feature>
<feature type="compositionally biased region" description="Polar residues" evidence="3">
    <location>
        <begin position="1450"/>
        <end position="1465"/>
    </location>
</feature>